<dbReference type="PANTHER" id="PTHR31374:SF30">
    <property type="entry name" value="SAUR-LIKE AUXIN-RESPONSIVE FAMILY PROTEIN"/>
    <property type="match status" value="1"/>
</dbReference>
<proteinExistence type="inferred from homology"/>
<dbReference type="Proteomes" id="UP000075243">
    <property type="component" value="Unassembled WGS sequence"/>
</dbReference>
<dbReference type="Gramene" id="C.cajan_41890.t">
    <property type="protein sequence ID" value="C.cajan_41890.t.cds1"/>
    <property type="gene ID" value="C.cajan_41890"/>
</dbReference>
<reference evidence="2" key="1">
    <citation type="journal article" date="2012" name="Nat. Biotechnol.">
        <title>Draft genome sequence of pigeonpea (Cajanus cajan), an orphan legume crop of resource-poor farmers.</title>
        <authorList>
            <person name="Varshney R.K."/>
            <person name="Chen W."/>
            <person name="Li Y."/>
            <person name="Bharti A.K."/>
            <person name="Saxena R.K."/>
            <person name="Schlueter J.A."/>
            <person name="Donoghue M.T."/>
            <person name="Azam S."/>
            <person name="Fan G."/>
            <person name="Whaley A.M."/>
            <person name="Farmer A.D."/>
            <person name="Sheridan J."/>
            <person name="Iwata A."/>
            <person name="Tuteja R."/>
            <person name="Penmetsa R.V."/>
            <person name="Wu W."/>
            <person name="Upadhyaya H.D."/>
            <person name="Yang S.P."/>
            <person name="Shah T."/>
            <person name="Saxena K.B."/>
            <person name="Michael T."/>
            <person name="McCombie W.R."/>
            <person name="Yang B."/>
            <person name="Zhang G."/>
            <person name="Yang H."/>
            <person name="Wang J."/>
            <person name="Spillane C."/>
            <person name="Cook D.R."/>
            <person name="May G.D."/>
            <person name="Xu X."/>
            <person name="Jackson S.A."/>
        </authorList>
    </citation>
    <scope>NUCLEOTIDE SEQUENCE [LARGE SCALE GENOMIC DNA]</scope>
</reference>
<evidence type="ECO:0000256" key="1">
    <source>
        <dbReference type="ARBA" id="ARBA00006974"/>
    </source>
</evidence>
<comment type="similarity">
    <text evidence="1">Belongs to the ARG7 family.</text>
</comment>
<dbReference type="InterPro" id="IPR003676">
    <property type="entry name" value="SAUR_fam"/>
</dbReference>
<name>A0A151QW07_CAJCA</name>
<organism evidence="2 3">
    <name type="scientific">Cajanus cajan</name>
    <name type="common">Pigeon pea</name>
    <name type="synonym">Cajanus indicus</name>
    <dbReference type="NCBI Taxonomy" id="3821"/>
    <lineage>
        <taxon>Eukaryota</taxon>
        <taxon>Viridiplantae</taxon>
        <taxon>Streptophyta</taxon>
        <taxon>Embryophyta</taxon>
        <taxon>Tracheophyta</taxon>
        <taxon>Spermatophyta</taxon>
        <taxon>Magnoliopsida</taxon>
        <taxon>eudicotyledons</taxon>
        <taxon>Gunneridae</taxon>
        <taxon>Pentapetalae</taxon>
        <taxon>rosids</taxon>
        <taxon>fabids</taxon>
        <taxon>Fabales</taxon>
        <taxon>Fabaceae</taxon>
        <taxon>Papilionoideae</taxon>
        <taxon>50 kb inversion clade</taxon>
        <taxon>NPAAA clade</taxon>
        <taxon>indigoferoid/millettioid clade</taxon>
        <taxon>Phaseoleae</taxon>
        <taxon>Cajanus</taxon>
    </lineage>
</organism>
<dbReference type="EMBL" id="KQ484569">
    <property type="protein sequence ID" value="KYP34548.1"/>
    <property type="molecule type" value="Genomic_DNA"/>
</dbReference>
<dbReference type="GO" id="GO:0009733">
    <property type="term" value="P:response to auxin"/>
    <property type="evidence" value="ECO:0007669"/>
    <property type="project" value="InterPro"/>
</dbReference>
<dbReference type="AlphaFoldDB" id="A0A151QW07"/>
<dbReference type="OMA" id="IWVSIKA"/>
<keyword evidence="3" id="KW-1185">Reference proteome</keyword>
<protein>
    <submittedName>
        <fullName evidence="2">Uncharacterized protein</fullName>
    </submittedName>
</protein>
<sequence>MEQVRKGYVPVLVGKGKSTEKIWVSIEAIQHPTVVQLLHQSADELGYQQGVLRIIYDVNIFKDIIHNASNNYLSTYICI</sequence>
<dbReference type="Pfam" id="PF02519">
    <property type="entry name" value="Auxin_inducible"/>
    <property type="match status" value="1"/>
</dbReference>
<evidence type="ECO:0000313" key="2">
    <source>
        <dbReference type="EMBL" id="KYP34548.1"/>
    </source>
</evidence>
<accession>A0A151QW07</accession>
<dbReference type="PANTHER" id="PTHR31374">
    <property type="entry name" value="AUXIN-INDUCED PROTEIN-LIKE-RELATED"/>
    <property type="match status" value="1"/>
</dbReference>
<gene>
    <name evidence="2" type="ORF">KK1_044487</name>
</gene>
<evidence type="ECO:0000313" key="3">
    <source>
        <dbReference type="Proteomes" id="UP000075243"/>
    </source>
</evidence>